<proteinExistence type="predicted"/>
<accession>A0A0S4ISZ2</accession>
<evidence type="ECO:0000313" key="4">
    <source>
        <dbReference type="Proteomes" id="UP000051952"/>
    </source>
</evidence>
<feature type="coiled-coil region" evidence="1">
    <location>
        <begin position="226"/>
        <end position="274"/>
    </location>
</feature>
<organism evidence="3 4">
    <name type="scientific">Bodo saltans</name>
    <name type="common">Flagellated protozoan</name>
    <dbReference type="NCBI Taxonomy" id="75058"/>
    <lineage>
        <taxon>Eukaryota</taxon>
        <taxon>Discoba</taxon>
        <taxon>Euglenozoa</taxon>
        <taxon>Kinetoplastea</taxon>
        <taxon>Metakinetoplastina</taxon>
        <taxon>Eubodonida</taxon>
        <taxon>Bodonidae</taxon>
        <taxon>Bodo</taxon>
    </lineage>
</organism>
<sequence>MHERSHGQKEGDKKTVATVASMLECSERSMERQLELHTSTVDGMMSTMLSSLRQLRWHQESMLSDARDAILHEMGKHKVAITSWMESEQSQLTASLARLHCHTNAGMQSAAGYAEEEQNRRDIELLANYSRQQLFEHWVTGVHQSTVGKLLEAYCDVQHTEWMASVECLLVQQWQTTQELYQELQEDQTMGAEQREIIASLRHQITALTDDAEVRHSSLVTLHHERDALAETARALELRLGEANLEVLEADLLCSQLKDERDQAEQQRRSDSESNTNASGIVGSLVRRLWSVSQGRSAPSTERDNSRHRTSSQEGWHQPTPTTPRLALPLPRLGSSGNNFSNTVAAIPFGVNTPRGITSGASSTQLATPRRAPIIMGSNATRLVATSRGAPYSQQHLFGASANESVNEDIV</sequence>
<feature type="compositionally biased region" description="Low complexity" evidence="2">
    <location>
        <begin position="319"/>
        <end position="333"/>
    </location>
</feature>
<feature type="region of interest" description="Disordered" evidence="2">
    <location>
        <begin position="292"/>
        <end position="334"/>
    </location>
</feature>
<gene>
    <name evidence="3" type="ORF">BSAL_65440</name>
</gene>
<evidence type="ECO:0000256" key="1">
    <source>
        <dbReference type="SAM" id="Coils"/>
    </source>
</evidence>
<protein>
    <submittedName>
        <fullName evidence="3">Uncharacterized protein</fullName>
    </submittedName>
</protein>
<evidence type="ECO:0000313" key="3">
    <source>
        <dbReference type="EMBL" id="CUF74955.1"/>
    </source>
</evidence>
<dbReference type="VEuPathDB" id="TriTrypDB:BSAL_65440"/>
<dbReference type="Proteomes" id="UP000051952">
    <property type="component" value="Unassembled WGS sequence"/>
</dbReference>
<keyword evidence="4" id="KW-1185">Reference proteome</keyword>
<name>A0A0S4ISZ2_BODSA</name>
<reference evidence="4" key="1">
    <citation type="submission" date="2015-09" db="EMBL/GenBank/DDBJ databases">
        <authorList>
            <consortium name="Pathogen Informatics"/>
        </authorList>
    </citation>
    <scope>NUCLEOTIDE SEQUENCE [LARGE SCALE GENOMIC DNA]</scope>
    <source>
        <strain evidence="4">Lake Konstanz</strain>
    </source>
</reference>
<dbReference type="AlphaFoldDB" id="A0A0S4ISZ2"/>
<keyword evidence="1" id="KW-0175">Coiled coil</keyword>
<evidence type="ECO:0000256" key="2">
    <source>
        <dbReference type="SAM" id="MobiDB-lite"/>
    </source>
</evidence>
<dbReference type="EMBL" id="CYKH01000397">
    <property type="protein sequence ID" value="CUF74955.1"/>
    <property type="molecule type" value="Genomic_DNA"/>
</dbReference>